<keyword evidence="2" id="KW-1185">Reference proteome</keyword>
<dbReference type="Proteomes" id="UP000198601">
    <property type="component" value="Unassembled WGS sequence"/>
</dbReference>
<dbReference type="RefSeq" id="WP_090666571.1">
    <property type="nucleotide sequence ID" value="NZ_FMTT01000002.1"/>
</dbReference>
<name>A0A1G4PH53_9BACL</name>
<sequence length="134" mass="15065">MKKAIAFAAAMLLAAIVVYAVIRLEIGGPEQQLVRTIEKEALKAREAGTAVYLKDHTDFAWDKVYVFGAYTDPRTINTAVGYNWTDQHLSYDDANKIIVFCDKGKVVRHIVYSGLMSNNLYDRPLSPEEAVIWP</sequence>
<dbReference type="AlphaFoldDB" id="A0A1G4PH53"/>
<dbReference type="EMBL" id="FMTT01000002">
    <property type="protein sequence ID" value="SCW31604.1"/>
    <property type="molecule type" value="Genomic_DNA"/>
</dbReference>
<organism evidence="1 2">
    <name type="scientific">Paenibacillus tianmuensis</name>
    <dbReference type="NCBI Taxonomy" id="624147"/>
    <lineage>
        <taxon>Bacteria</taxon>
        <taxon>Bacillati</taxon>
        <taxon>Bacillota</taxon>
        <taxon>Bacilli</taxon>
        <taxon>Bacillales</taxon>
        <taxon>Paenibacillaceae</taxon>
        <taxon>Paenibacillus</taxon>
    </lineage>
</organism>
<protein>
    <submittedName>
        <fullName evidence="1">Uncharacterized protein</fullName>
    </submittedName>
</protein>
<proteinExistence type="predicted"/>
<gene>
    <name evidence="1" type="ORF">SAMN04487970_1002189</name>
</gene>
<accession>A0A1G4PH53</accession>
<evidence type="ECO:0000313" key="1">
    <source>
        <dbReference type="EMBL" id="SCW31604.1"/>
    </source>
</evidence>
<dbReference type="STRING" id="624147.SAMN04487970_1002189"/>
<evidence type="ECO:0000313" key="2">
    <source>
        <dbReference type="Proteomes" id="UP000198601"/>
    </source>
</evidence>
<dbReference type="OrthoDB" id="6443639at2"/>
<reference evidence="2" key="1">
    <citation type="submission" date="2016-10" db="EMBL/GenBank/DDBJ databases">
        <authorList>
            <person name="Varghese N."/>
            <person name="Submissions S."/>
        </authorList>
    </citation>
    <scope>NUCLEOTIDE SEQUENCE [LARGE SCALE GENOMIC DNA]</scope>
    <source>
        <strain evidence="2">CGMCC 1.8946</strain>
    </source>
</reference>